<dbReference type="Proteomes" id="UP000640485">
    <property type="component" value="Unassembled WGS sequence"/>
</dbReference>
<keyword evidence="5 6" id="KW-0949">S-adenosyl-L-methionine</keyword>
<comment type="caution">
    <text evidence="7">The sequence shown here is derived from an EMBL/GenBank/DDBJ whole genome shotgun (WGS) entry which is preliminary data.</text>
</comment>
<feature type="binding site" evidence="6">
    <location>
        <position position="131"/>
    </location>
    <ligand>
        <name>S-adenosyl-L-methionine</name>
        <dbReference type="ChEBI" id="CHEBI:59789"/>
    </ligand>
</feature>
<dbReference type="GO" id="GO:0005829">
    <property type="term" value="C:cytosol"/>
    <property type="evidence" value="ECO:0007669"/>
    <property type="project" value="TreeGrafter"/>
</dbReference>
<protein>
    <recommendedName>
        <fullName evidence="6">Ribosomal RNA small subunit methyltransferase G</fullName>
        <ecNumber evidence="6">2.1.1.170</ecNumber>
    </recommendedName>
    <alternativeName>
        <fullName evidence="6">16S rRNA 7-methylguanosine methyltransferase</fullName>
        <shortName evidence="6">16S rRNA m7G methyltransferase</shortName>
    </alternativeName>
</protein>
<keyword evidence="1 6" id="KW-0963">Cytoplasm</keyword>
<organism evidence="7 8">
    <name type="scientific">Paracoccus caeni</name>
    <dbReference type="NCBI Taxonomy" id="657651"/>
    <lineage>
        <taxon>Bacteria</taxon>
        <taxon>Pseudomonadati</taxon>
        <taxon>Pseudomonadota</taxon>
        <taxon>Alphaproteobacteria</taxon>
        <taxon>Rhodobacterales</taxon>
        <taxon>Paracoccaceae</taxon>
        <taxon>Paracoccus</taxon>
    </lineage>
</organism>
<evidence type="ECO:0000313" key="8">
    <source>
        <dbReference type="Proteomes" id="UP000640485"/>
    </source>
</evidence>
<dbReference type="SUPFAM" id="SSF53335">
    <property type="entry name" value="S-adenosyl-L-methionine-dependent methyltransferases"/>
    <property type="match status" value="1"/>
</dbReference>
<dbReference type="Gene3D" id="3.40.50.150">
    <property type="entry name" value="Vaccinia Virus protein VP39"/>
    <property type="match status" value="1"/>
</dbReference>
<dbReference type="Pfam" id="PF02527">
    <property type="entry name" value="GidB"/>
    <property type="match status" value="1"/>
</dbReference>
<feature type="binding site" evidence="6">
    <location>
        <begin position="117"/>
        <end position="118"/>
    </location>
    <ligand>
        <name>S-adenosyl-L-methionine</name>
        <dbReference type="ChEBI" id="CHEBI:59789"/>
    </ligand>
</feature>
<dbReference type="EMBL" id="JAEPRQ010000008">
    <property type="protein sequence ID" value="MBK4217573.1"/>
    <property type="molecule type" value="Genomic_DNA"/>
</dbReference>
<sequence length="198" mass="22304">MSEIVSRETLQKLDQFEQLVRRWNPKINLVAPASLNDIKARHIEDSLQLSQLCCPINGRWVDLGSGGGFPGLVLAIAHVEATTDFTLVESDSRKVAFLRTVIRELSLTNVNVENKRIEELDPLNAAYLSARALAPLPRLMPYLQRHLAPEGTAWLMKGRHWKEEMSDAEKEWKFKVKAHPSASQDGAAILEISEVFHV</sequence>
<evidence type="ECO:0000256" key="6">
    <source>
        <dbReference type="HAMAP-Rule" id="MF_00074"/>
    </source>
</evidence>
<accession>A0A934SNJ3</accession>
<evidence type="ECO:0000256" key="2">
    <source>
        <dbReference type="ARBA" id="ARBA00022552"/>
    </source>
</evidence>
<dbReference type="PIRSF" id="PIRSF003078">
    <property type="entry name" value="GidB"/>
    <property type="match status" value="1"/>
</dbReference>
<evidence type="ECO:0000256" key="5">
    <source>
        <dbReference type="ARBA" id="ARBA00022691"/>
    </source>
</evidence>
<keyword evidence="3 6" id="KW-0489">Methyltransferase</keyword>
<dbReference type="InterPro" id="IPR029063">
    <property type="entry name" value="SAM-dependent_MTases_sf"/>
</dbReference>
<dbReference type="InterPro" id="IPR003682">
    <property type="entry name" value="rRNA_ssu_MeTfrase_G"/>
</dbReference>
<comment type="catalytic activity">
    <reaction evidence="6">
        <text>guanosine(527) in 16S rRNA + S-adenosyl-L-methionine = N(7)-methylguanosine(527) in 16S rRNA + S-adenosyl-L-homocysteine</text>
        <dbReference type="Rhea" id="RHEA:42732"/>
        <dbReference type="Rhea" id="RHEA-COMP:10209"/>
        <dbReference type="Rhea" id="RHEA-COMP:10210"/>
        <dbReference type="ChEBI" id="CHEBI:57856"/>
        <dbReference type="ChEBI" id="CHEBI:59789"/>
        <dbReference type="ChEBI" id="CHEBI:74269"/>
        <dbReference type="ChEBI" id="CHEBI:74480"/>
        <dbReference type="EC" id="2.1.1.170"/>
    </reaction>
</comment>
<evidence type="ECO:0000256" key="1">
    <source>
        <dbReference type="ARBA" id="ARBA00022490"/>
    </source>
</evidence>
<keyword evidence="2 6" id="KW-0698">rRNA processing</keyword>
<proteinExistence type="inferred from homology"/>
<name>A0A934SNJ3_9RHOB</name>
<dbReference type="AlphaFoldDB" id="A0A934SNJ3"/>
<evidence type="ECO:0000256" key="4">
    <source>
        <dbReference type="ARBA" id="ARBA00022679"/>
    </source>
</evidence>
<comment type="caution">
    <text evidence="6">Lacks conserved residue(s) required for the propagation of feature annotation.</text>
</comment>
<keyword evidence="4 6" id="KW-0808">Transferase</keyword>
<feature type="binding site" evidence="6">
    <location>
        <position position="64"/>
    </location>
    <ligand>
        <name>S-adenosyl-L-methionine</name>
        <dbReference type="ChEBI" id="CHEBI:59789"/>
    </ligand>
</feature>
<evidence type="ECO:0000313" key="7">
    <source>
        <dbReference type="EMBL" id="MBK4217573.1"/>
    </source>
</evidence>
<dbReference type="PANTHER" id="PTHR31760:SF0">
    <property type="entry name" value="S-ADENOSYL-L-METHIONINE-DEPENDENT METHYLTRANSFERASES SUPERFAMILY PROTEIN"/>
    <property type="match status" value="1"/>
</dbReference>
<dbReference type="RefSeq" id="WP_200688457.1">
    <property type="nucleotide sequence ID" value="NZ_JAEPRQ010000008.1"/>
</dbReference>
<keyword evidence="8" id="KW-1185">Reference proteome</keyword>
<dbReference type="GO" id="GO:0070043">
    <property type="term" value="F:rRNA (guanine-N7-)-methyltransferase activity"/>
    <property type="evidence" value="ECO:0007669"/>
    <property type="project" value="UniProtKB-UniRule"/>
</dbReference>
<dbReference type="EC" id="2.1.1.170" evidence="6"/>
<reference evidence="7" key="1">
    <citation type="submission" date="2021-01" db="EMBL/GenBank/DDBJ databases">
        <title>Paracoccus amoyensis sp. nov., isolated from the surface seawater along the coast of Xiamen Island, China.</title>
        <authorList>
            <person name="Lyu L."/>
        </authorList>
    </citation>
    <scope>NUCLEOTIDE SEQUENCE</scope>
    <source>
        <strain evidence="7">MJ17</strain>
    </source>
</reference>
<comment type="similarity">
    <text evidence="6">Belongs to the methyltransferase superfamily. RNA methyltransferase RsmG family.</text>
</comment>
<dbReference type="PANTHER" id="PTHR31760">
    <property type="entry name" value="S-ADENOSYL-L-METHIONINE-DEPENDENT METHYLTRANSFERASES SUPERFAMILY PROTEIN"/>
    <property type="match status" value="1"/>
</dbReference>
<dbReference type="NCBIfam" id="TIGR00138">
    <property type="entry name" value="rsmG_gidB"/>
    <property type="match status" value="1"/>
</dbReference>
<dbReference type="HAMAP" id="MF_00074">
    <property type="entry name" value="16SrRNA_methyltr_G"/>
    <property type="match status" value="1"/>
</dbReference>
<gene>
    <name evidence="6 7" type="primary">rsmG</name>
    <name evidence="7" type="ORF">JJJ17_16710</name>
</gene>
<evidence type="ECO:0000256" key="3">
    <source>
        <dbReference type="ARBA" id="ARBA00022603"/>
    </source>
</evidence>
<comment type="function">
    <text evidence="6">Specifically methylates the N7 position of guanine in position 527 of 16S rRNA.</text>
</comment>
<feature type="binding site" evidence="6">
    <location>
        <position position="69"/>
    </location>
    <ligand>
        <name>S-adenosyl-L-methionine</name>
        <dbReference type="ChEBI" id="CHEBI:59789"/>
    </ligand>
</feature>
<comment type="subcellular location">
    <subcellularLocation>
        <location evidence="6">Cytoplasm</location>
    </subcellularLocation>
</comment>